<dbReference type="EMBL" id="KP211958">
    <property type="protein sequence ID" value="AJK27491.1"/>
    <property type="molecule type" value="Genomic_DNA"/>
</dbReference>
<keyword evidence="1" id="KW-0472">Membrane</keyword>
<protein>
    <submittedName>
        <fullName evidence="2">Uncharacterized protein</fullName>
    </submittedName>
</protein>
<keyword evidence="1" id="KW-1133">Transmembrane helix</keyword>
<dbReference type="OrthoDB" id="28370at10239"/>
<dbReference type="Proteomes" id="UP000032135">
    <property type="component" value="Segment"/>
</dbReference>
<organism evidence="2 3">
    <name type="scientific">Cyanophage P-TIM40</name>
    <dbReference type="NCBI Taxonomy" id="1589733"/>
    <lineage>
        <taxon>Viruses</taxon>
        <taxon>Duplodnaviria</taxon>
        <taxon>Heunggongvirae</taxon>
        <taxon>Uroviricota</taxon>
        <taxon>Caudoviricetes</taxon>
        <taxon>Pantevenvirales</taxon>
        <taxon>Kyanoviridae</taxon>
        <taxon>Libanvirus</taxon>
        <taxon>Libanvirus ptim40</taxon>
    </lineage>
</organism>
<feature type="transmembrane region" description="Helical" evidence="1">
    <location>
        <begin position="14"/>
        <end position="33"/>
    </location>
</feature>
<dbReference type="GeneID" id="26516609"/>
<dbReference type="RefSeq" id="YP_009188139.1">
    <property type="nucleotide sequence ID" value="NC_028663.1"/>
</dbReference>
<gene>
    <name evidence="2" type="ORF">PTIM40_64</name>
</gene>
<keyword evidence="3" id="KW-1185">Reference proteome</keyword>
<evidence type="ECO:0000313" key="3">
    <source>
        <dbReference type="Proteomes" id="UP000032135"/>
    </source>
</evidence>
<sequence>MTTIPTYDFPHSPILWLGFLGIAVALFTVYTVNKAYFNSPLNK</sequence>
<keyword evidence="1" id="KW-0812">Transmembrane</keyword>
<evidence type="ECO:0000313" key="2">
    <source>
        <dbReference type="EMBL" id="AJK27491.1"/>
    </source>
</evidence>
<accession>A0A0C5AAT9</accession>
<evidence type="ECO:0000256" key="1">
    <source>
        <dbReference type="SAM" id="Phobius"/>
    </source>
</evidence>
<reference evidence="2 3" key="1">
    <citation type="submission" date="2014-11" db="EMBL/GenBank/DDBJ databases">
        <authorList>
            <person name="Fedida A."/>
            <person name="Lindell D."/>
        </authorList>
    </citation>
    <scope>NUCLEOTIDE SEQUENCE [LARGE SCALE GENOMIC DNA]</scope>
</reference>
<dbReference type="KEGG" id="vg:26516609"/>
<proteinExistence type="predicted"/>
<name>A0A0C5AAT9_9CAUD</name>